<dbReference type="Proteomes" id="UP000469421">
    <property type="component" value="Unassembled WGS sequence"/>
</dbReference>
<evidence type="ECO:0000313" key="2">
    <source>
        <dbReference type="EMBL" id="MQX54671.1"/>
    </source>
</evidence>
<reference evidence="2 3" key="1">
    <citation type="submission" date="2019-10" db="EMBL/GenBank/DDBJ databases">
        <title>Alcanivorax sp.PA15-N-34 draft genome sequence.</title>
        <authorList>
            <person name="Liao X."/>
            <person name="Shao Z."/>
        </authorList>
    </citation>
    <scope>NUCLEOTIDE SEQUENCE [LARGE SCALE GENOMIC DNA]</scope>
    <source>
        <strain evidence="2 3">PA15-N-34</strain>
    </source>
</reference>
<keyword evidence="3" id="KW-1185">Reference proteome</keyword>
<sequence>MLLIASASVFAEPDIESAVRSLLAGEAAVIEHVGPSLQAKIDSLPDNCSVEVVIGDAEYPIGDGEATHHSLVECGASGGIGLRLKALGSNDYRVLGFWSLSGT</sequence>
<protein>
    <submittedName>
        <fullName evidence="2">Uncharacterized protein</fullName>
    </submittedName>
</protein>
<evidence type="ECO:0000313" key="3">
    <source>
        <dbReference type="Proteomes" id="UP000469421"/>
    </source>
</evidence>
<dbReference type="RefSeq" id="WP_153500839.1">
    <property type="nucleotide sequence ID" value="NZ_WIRE01000001.1"/>
</dbReference>
<gene>
    <name evidence="1" type="ORF">GFN93_09465</name>
    <name evidence="2" type="ORF">GFN93_15580</name>
</gene>
<dbReference type="EMBL" id="WIRE01000001">
    <property type="protein sequence ID" value="MQX53476.1"/>
    <property type="molecule type" value="Genomic_DNA"/>
</dbReference>
<dbReference type="EMBL" id="WIRE01000002">
    <property type="protein sequence ID" value="MQX54671.1"/>
    <property type="molecule type" value="Genomic_DNA"/>
</dbReference>
<name>A0A6N7M2F0_9GAMM</name>
<dbReference type="AlphaFoldDB" id="A0A6N7M2F0"/>
<evidence type="ECO:0000313" key="1">
    <source>
        <dbReference type="EMBL" id="MQX53476.1"/>
    </source>
</evidence>
<organism evidence="2 3">
    <name type="scientific">Alcanivorax sediminis</name>
    <dbReference type="NCBI Taxonomy" id="2663008"/>
    <lineage>
        <taxon>Bacteria</taxon>
        <taxon>Pseudomonadati</taxon>
        <taxon>Pseudomonadota</taxon>
        <taxon>Gammaproteobacteria</taxon>
        <taxon>Oceanospirillales</taxon>
        <taxon>Alcanivoracaceae</taxon>
        <taxon>Alcanivorax</taxon>
    </lineage>
</organism>
<proteinExistence type="predicted"/>
<comment type="caution">
    <text evidence="2">The sequence shown here is derived from an EMBL/GenBank/DDBJ whole genome shotgun (WGS) entry which is preliminary data.</text>
</comment>
<accession>A0A6N7M2F0</accession>